<dbReference type="EMBL" id="DTHV01000016">
    <property type="protein sequence ID" value="HGW59911.1"/>
    <property type="molecule type" value="Genomic_DNA"/>
</dbReference>
<dbReference type="Pfam" id="PF01790">
    <property type="entry name" value="LGT"/>
    <property type="match status" value="1"/>
</dbReference>
<dbReference type="EC" id="2.5.1.145" evidence="7"/>
<evidence type="ECO:0000256" key="3">
    <source>
        <dbReference type="ARBA" id="ARBA00022679"/>
    </source>
</evidence>
<keyword evidence="6 7" id="KW-0472">Membrane</keyword>
<feature type="transmembrane region" description="Helical" evidence="7">
    <location>
        <begin position="208"/>
        <end position="228"/>
    </location>
</feature>
<feature type="transmembrane region" description="Helical" evidence="7">
    <location>
        <begin position="87"/>
        <end position="109"/>
    </location>
</feature>
<feature type="transmembrane region" description="Helical" evidence="7">
    <location>
        <begin position="121"/>
        <end position="145"/>
    </location>
</feature>
<evidence type="ECO:0000256" key="4">
    <source>
        <dbReference type="ARBA" id="ARBA00022692"/>
    </source>
</evidence>
<comment type="subcellular location">
    <subcellularLocation>
        <location evidence="7">Cell membrane</location>
        <topology evidence="7">Multi-pass membrane protein</topology>
    </subcellularLocation>
</comment>
<feature type="transmembrane region" description="Helical" evidence="7">
    <location>
        <begin position="44"/>
        <end position="67"/>
    </location>
</feature>
<dbReference type="GO" id="GO:0005886">
    <property type="term" value="C:plasma membrane"/>
    <property type="evidence" value="ECO:0007669"/>
    <property type="project" value="UniProtKB-SubCell"/>
</dbReference>
<evidence type="ECO:0000256" key="1">
    <source>
        <dbReference type="ARBA" id="ARBA00007150"/>
    </source>
</evidence>
<accession>A0A7C4TV51</accession>
<feature type="transmembrane region" description="Helical" evidence="7">
    <location>
        <begin position="179"/>
        <end position="196"/>
    </location>
</feature>
<keyword evidence="3 7" id="KW-0808">Transferase</keyword>
<feature type="transmembrane region" description="Helical" evidence="7">
    <location>
        <begin position="13"/>
        <end position="32"/>
    </location>
</feature>
<keyword evidence="8" id="KW-0449">Lipoprotein</keyword>
<dbReference type="PANTHER" id="PTHR30589">
    <property type="entry name" value="PROLIPOPROTEIN DIACYLGLYCERYL TRANSFERASE"/>
    <property type="match status" value="1"/>
</dbReference>
<organism evidence="8">
    <name type="scientific">Caldisericum exile</name>
    <dbReference type="NCBI Taxonomy" id="693075"/>
    <lineage>
        <taxon>Bacteria</taxon>
        <taxon>Pseudomonadati</taxon>
        <taxon>Caldisericota/Cryosericota group</taxon>
        <taxon>Caldisericota</taxon>
        <taxon>Caldisericia</taxon>
        <taxon>Caldisericales</taxon>
        <taxon>Caldisericaceae</taxon>
        <taxon>Caldisericum</taxon>
    </lineage>
</organism>
<dbReference type="GO" id="GO:0008961">
    <property type="term" value="F:phosphatidylglycerol-prolipoprotein diacylglyceryl transferase activity"/>
    <property type="evidence" value="ECO:0007669"/>
    <property type="project" value="UniProtKB-UniRule"/>
</dbReference>
<comment type="pathway">
    <text evidence="7">Protein modification; lipoprotein biosynthesis (diacylglyceryl transfer).</text>
</comment>
<proteinExistence type="inferred from homology"/>
<dbReference type="NCBIfam" id="TIGR00544">
    <property type="entry name" value="lgt"/>
    <property type="match status" value="1"/>
</dbReference>
<keyword evidence="5 7" id="KW-1133">Transmembrane helix</keyword>
<dbReference type="AlphaFoldDB" id="A0A7C4TV51"/>
<feature type="transmembrane region" description="Helical" evidence="7">
    <location>
        <begin position="240"/>
        <end position="257"/>
    </location>
</feature>
<keyword evidence="4 7" id="KW-0812">Transmembrane</keyword>
<sequence length="267" mass="29914">MYPVLIRIGNYELRTYGVIVAIAAITGILAGLRYVKDRGIDEDTFLSVVIWALVGGIMGARIFWVFVSPDLTTYLRRPLTIFAFWEGGLSFEGMILGGLIAVIIGARVYKVSFRKILDASALGVSIGYGIGKFACFFNGCCYGLPVPSWWPKVFPLALVFKDPRSQCDLLNTPLYPAQLLNALSGWITFFALIYILKRKRHLKAGKLFSFFGYIFSPMLFLIDFIRSIPTHYLGLTPNQWFSIGFIIFSVIFDVLNGDRTKTGVQAQ</sequence>
<dbReference type="HAMAP" id="MF_01147">
    <property type="entry name" value="Lgt"/>
    <property type="match status" value="1"/>
</dbReference>
<dbReference type="GO" id="GO:0042158">
    <property type="term" value="P:lipoprotein biosynthetic process"/>
    <property type="evidence" value="ECO:0007669"/>
    <property type="project" value="UniProtKB-UniRule"/>
</dbReference>
<comment type="function">
    <text evidence="7">Catalyzes the transfer of the diacylglyceryl group from phosphatidylglycerol to the sulfhydryl group of the N-terminal cysteine of a prolipoprotein, the first step in the formation of mature lipoproteins.</text>
</comment>
<protein>
    <recommendedName>
        <fullName evidence="7">Phosphatidylglycerol--prolipoprotein diacylglyceryl transferase</fullName>
        <ecNumber evidence="7">2.5.1.145</ecNumber>
    </recommendedName>
</protein>
<dbReference type="InterPro" id="IPR001640">
    <property type="entry name" value="Lgt"/>
</dbReference>
<evidence type="ECO:0000256" key="2">
    <source>
        <dbReference type="ARBA" id="ARBA00022475"/>
    </source>
</evidence>
<comment type="catalytic activity">
    <reaction evidence="7">
        <text>L-cysteinyl-[prolipoprotein] + a 1,2-diacyl-sn-glycero-3-phospho-(1'-sn-glycerol) = an S-1,2-diacyl-sn-glyceryl-L-cysteinyl-[prolipoprotein] + sn-glycerol 1-phosphate + H(+)</text>
        <dbReference type="Rhea" id="RHEA:56712"/>
        <dbReference type="Rhea" id="RHEA-COMP:14679"/>
        <dbReference type="Rhea" id="RHEA-COMP:14680"/>
        <dbReference type="ChEBI" id="CHEBI:15378"/>
        <dbReference type="ChEBI" id="CHEBI:29950"/>
        <dbReference type="ChEBI" id="CHEBI:57685"/>
        <dbReference type="ChEBI" id="CHEBI:64716"/>
        <dbReference type="ChEBI" id="CHEBI:140658"/>
        <dbReference type="EC" id="2.5.1.145"/>
    </reaction>
</comment>
<gene>
    <name evidence="7 8" type="primary">lgt</name>
    <name evidence="8" type="ORF">ENV82_00485</name>
</gene>
<name>A0A7C4TV51_9BACT</name>
<evidence type="ECO:0000313" key="8">
    <source>
        <dbReference type="EMBL" id="HGW59911.1"/>
    </source>
</evidence>
<dbReference type="UniPathway" id="UPA00664"/>
<evidence type="ECO:0000256" key="5">
    <source>
        <dbReference type="ARBA" id="ARBA00022989"/>
    </source>
</evidence>
<dbReference type="PANTHER" id="PTHR30589:SF0">
    <property type="entry name" value="PHOSPHATIDYLGLYCEROL--PROLIPOPROTEIN DIACYLGLYCERYL TRANSFERASE"/>
    <property type="match status" value="1"/>
</dbReference>
<comment type="caution">
    <text evidence="7">Lacks conserved residue(s) required for the propagation of feature annotation.</text>
</comment>
<evidence type="ECO:0000256" key="6">
    <source>
        <dbReference type="ARBA" id="ARBA00023136"/>
    </source>
</evidence>
<reference evidence="8" key="1">
    <citation type="journal article" date="2020" name="mSystems">
        <title>Genome- and Community-Level Interaction Insights into Carbon Utilization and Element Cycling Functions of Hydrothermarchaeota in Hydrothermal Sediment.</title>
        <authorList>
            <person name="Zhou Z."/>
            <person name="Liu Y."/>
            <person name="Xu W."/>
            <person name="Pan J."/>
            <person name="Luo Z.H."/>
            <person name="Li M."/>
        </authorList>
    </citation>
    <scope>NUCLEOTIDE SEQUENCE [LARGE SCALE GENOMIC DNA]</scope>
    <source>
        <strain evidence="8">SpSt-794</strain>
    </source>
</reference>
<keyword evidence="2 7" id="KW-1003">Cell membrane</keyword>
<evidence type="ECO:0000256" key="7">
    <source>
        <dbReference type="HAMAP-Rule" id="MF_01147"/>
    </source>
</evidence>
<comment type="similarity">
    <text evidence="1 7">Belongs to the Lgt family.</text>
</comment>
<comment type="caution">
    <text evidence="8">The sequence shown here is derived from an EMBL/GenBank/DDBJ whole genome shotgun (WGS) entry which is preliminary data.</text>
</comment>